<protein>
    <submittedName>
        <fullName evidence="2">Reactive intermediate/imine deaminase</fullName>
    </submittedName>
</protein>
<sequence>MKFINKINEFQSNGHYSLAVTHNDLVFVSGLLAINPATNEKQFGTIEEETLLVLEALELILQETGSSKNDVLKTTIYIPDISLWDSVNRIYSNFFGDHKPARAIVPTKNLHFDFKIEIEAVAAIKQKQI</sequence>
<evidence type="ECO:0000313" key="3">
    <source>
        <dbReference type="Proteomes" id="UP001267290"/>
    </source>
</evidence>
<accession>A0ABU1NV99</accession>
<dbReference type="CDD" id="cd00448">
    <property type="entry name" value="YjgF_YER057c_UK114_family"/>
    <property type="match status" value="1"/>
</dbReference>
<reference evidence="2 3" key="1">
    <citation type="submission" date="2023-07" db="EMBL/GenBank/DDBJ databases">
        <title>Sorghum-associated microbial communities from plants grown in Nebraska, USA.</title>
        <authorList>
            <person name="Schachtman D."/>
        </authorList>
    </citation>
    <scope>NUCLEOTIDE SEQUENCE [LARGE SCALE GENOMIC DNA]</scope>
    <source>
        <strain evidence="2 3">CC258</strain>
    </source>
</reference>
<proteinExistence type="inferred from homology"/>
<organism evidence="2 3">
    <name type="scientific">Paenibacillus qinlingensis</name>
    <dbReference type="NCBI Taxonomy" id="1837343"/>
    <lineage>
        <taxon>Bacteria</taxon>
        <taxon>Bacillati</taxon>
        <taxon>Bacillota</taxon>
        <taxon>Bacilli</taxon>
        <taxon>Bacillales</taxon>
        <taxon>Paenibacillaceae</taxon>
        <taxon>Paenibacillus</taxon>
    </lineage>
</organism>
<dbReference type="Pfam" id="PF01042">
    <property type="entry name" value="Ribonuc_L-PSP"/>
    <property type="match status" value="1"/>
</dbReference>
<comment type="caution">
    <text evidence="2">The sequence shown here is derived from an EMBL/GenBank/DDBJ whole genome shotgun (WGS) entry which is preliminary data.</text>
</comment>
<dbReference type="InterPro" id="IPR006175">
    <property type="entry name" value="YjgF/YER057c/UK114"/>
</dbReference>
<name>A0ABU1NV99_9BACL</name>
<dbReference type="EMBL" id="JAVDSB010000003">
    <property type="protein sequence ID" value="MDR6551403.1"/>
    <property type="molecule type" value="Genomic_DNA"/>
</dbReference>
<keyword evidence="3" id="KW-1185">Reference proteome</keyword>
<dbReference type="InterPro" id="IPR035959">
    <property type="entry name" value="RutC-like_sf"/>
</dbReference>
<dbReference type="PANTHER" id="PTHR11803:SF39">
    <property type="entry name" value="2-IMINOBUTANOATE_2-IMINOPROPANOATE DEAMINASE"/>
    <property type="match status" value="1"/>
</dbReference>
<dbReference type="SUPFAM" id="SSF55298">
    <property type="entry name" value="YjgF-like"/>
    <property type="match status" value="1"/>
</dbReference>
<dbReference type="InterPro" id="IPR019897">
    <property type="entry name" value="RidA_CS"/>
</dbReference>
<dbReference type="RefSeq" id="WP_310227064.1">
    <property type="nucleotide sequence ID" value="NZ_JAVDSB010000003.1"/>
</dbReference>
<dbReference type="PROSITE" id="PS01094">
    <property type="entry name" value="UPF0076"/>
    <property type="match status" value="1"/>
</dbReference>
<dbReference type="Gene3D" id="3.30.1330.40">
    <property type="entry name" value="RutC-like"/>
    <property type="match status" value="1"/>
</dbReference>
<evidence type="ECO:0000313" key="2">
    <source>
        <dbReference type="EMBL" id="MDR6551403.1"/>
    </source>
</evidence>
<evidence type="ECO:0000256" key="1">
    <source>
        <dbReference type="ARBA" id="ARBA00010552"/>
    </source>
</evidence>
<dbReference type="Proteomes" id="UP001267290">
    <property type="component" value="Unassembled WGS sequence"/>
</dbReference>
<gene>
    <name evidence="2" type="ORF">J2736_002590</name>
</gene>
<comment type="similarity">
    <text evidence="1">Belongs to the RutC family.</text>
</comment>
<dbReference type="PANTHER" id="PTHR11803">
    <property type="entry name" value="2-IMINOBUTANOATE/2-IMINOPROPANOATE DEAMINASE RIDA"/>
    <property type="match status" value="1"/>
</dbReference>